<keyword evidence="14" id="KW-1185">Reference proteome</keyword>
<evidence type="ECO:0000256" key="6">
    <source>
        <dbReference type="ARBA" id="ARBA00023136"/>
    </source>
</evidence>
<proteinExistence type="predicted"/>
<dbReference type="InterPro" id="IPR046342">
    <property type="entry name" value="CBS_dom_sf"/>
</dbReference>
<dbReference type="OrthoDB" id="110231at2"/>
<evidence type="ECO:0000259" key="11">
    <source>
        <dbReference type="PROSITE" id="PS51371"/>
    </source>
</evidence>
<dbReference type="InterPro" id="IPR002550">
    <property type="entry name" value="CNNM"/>
</dbReference>
<gene>
    <name evidence="13" type="ORF">GMA10_02230</name>
</gene>
<dbReference type="GO" id="GO:0005886">
    <property type="term" value="C:plasma membrane"/>
    <property type="evidence" value="ECO:0007669"/>
    <property type="project" value="UniProtKB-SubCell"/>
</dbReference>
<comment type="caution">
    <text evidence="13">The sequence shown here is derived from an EMBL/GenBank/DDBJ whole genome shotgun (WGS) entry which is preliminary data.</text>
</comment>
<feature type="region of interest" description="Disordered" evidence="9">
    <location>
        <begin position="342"/>
        <end position="396"/>
    </location>
</feature>
<dbReference type="EMBL" id="WOGT01000001">
    <property type="protein sequence ID" value="MUN54053.1"/>
    <property type="molecule type" value="Genomic_DNA"/>
</dbReference>
<evidence type="ECO:0000256" key="2">
    <source>
        <dbReference type="ARBA" id="ARBA00022475"/>
    </source>
</evidence>
<comment type="subcellular location">
    <subcellularLocation>
        <location evidence="1">Cell membrane</location>
        <topology evidence="1">Multi-pass membrane protein</topology>
    </subcellularLocation>
</comment>
<evidence type="ECO:0000256" key="8">
    <source>
        <dbReference type="PROSITE-ProRule" id="PRU01193"/>
    </source>
</evidence>
<name>A0A7K1LG56_9MICC</name>
<dbReference type="Pfam" id="PF00571">
    <property type="entry name" value="CBS"/>
    <property type="match status" value="2"/>
</dbReference>
<evidence type="ECO:0000313" key="14">
    <source>
        <dbReference type="Proteomes" id="UP000462152"/>
    </source>
</evidence>
<feature type="transmembrane region" description="Helical" evidence="10">
    <location>
        <begin position="56"/>
        <end position="78"/>
    </location>
</feature>
<dbReference type="Gene3D" id="3.10.580.10">
    <property type="entry name" value="CBS-domain"/>
    <property type="match status" value="1"/>
</dbReference>
<reference evidence="13 14" key="1">
    <citation type="submission" date="2019-12" db="EMBL/GenBank/DDBJ databases">
        <authorList>
            <person name="Li J."/>
            <person name="Shi Y."/>
            <person name="Xu G."/>
            <person name="Xiao D."/>
            <person name="Ran X."/>
        </authorList>
    </citation>
    <scope>NUCLEOTIDE SEQUENCE [LARGE SCALE GENOMIC DNA]</scope>
    <source>
        <strain evidence="13 14">JCM 15915</strain>
    </source>
</reference>
<organism evidence="13 14">
    <name type="scientific">Rothia koreensis</name>
    <dbReference type="NCBI Taxonomy" id="592378"/>
    <lineage>
        <taxon>Bacteria</taxon>
        <taxon>Bacillati</taxon>
        <taxon>Actinomycetota</taxon>
        <taxon>Actinomycetes</taxon>
        <taxon>Micrococcales</taxon>
        <taxon>Micrococcaceae</taxon>
        <taxon>Rothia</taxon>
    </lineage>
</organism>
<keyword evidence="6 8" id="KW-0472">Membrane</keyword>
<evidence type="ECO:0000259" key="12">
    <source>
        <dbReference type="PROSITE" id="PS51846"/>
    </source>
</evidence>
<evidence type="ECO:0000313" key="13">
    <source>
        <dbReference type="EMBL" id="MUN54053.1"/>
    </source>
</evidence>
<feature type="domain" description="CNNM transmembrane" evidence="12">
    <location>
        <begin position="1"/>
        <end position="202"/>
    </location>
</feature>
<accession>A0A7K1LG56</accession>
<evidence type="ECO:0000256" key="5">
    <source>
        <dbReference type="ARBA" id="ARBA00022989"/>
    </source>
</evidence>
<keyword evidence="2" id="KW-1003">Cell membrane</keyword>
<dbReference type="PANTHER" id="PTHR43099">
    <property type="entry name" value="UPF0053 PROTEIN YRKA"/>
    <property type="match status" value="1"/>
</dbReference>
<sequence>MNDWVSLALLVVLLAGNAFFVGGEFAIMSARRSQIEPLAENGNKRAQTALRAMEHVSLMLACCQLGITVCSLLILNVAEPAVHHLVALPLTHLGVPTSAADGIGFLLALLVVTFLHVIFGEMVPKNISVSVADKAALFLAPPLVMISHAVKPVIVFLNWLANGALRLMKIEPKDEVSSTFTLEELQTIVEESTAEGLVTDADGMLSGALEFSEKSVGDVMVPVDRLVTLPSDCSPHDLEKAVGRTGFSRFVLRSEDGSYLGYLHVKDVLSIPDERYRRPTPLTRVRSLINLRPDTTVEAALGSMQRTHGHVARVIARGGDTIGVLFLEDVLEELIGEIKDSTQAMDHRRTGTPYRGETQPVTVSEAPRPRRGRGRGTGDNGSTAAATKRPRPPKNT</sequence>
<keyword evidence="5 8" id="KW-1133">Transmembrane helix</keyword>
<evidence type="ECO:0000256" key="9">
    <source>
        <dbReference type="SAM" id="MobiDB-lite"/>
    </source>
</evidence>
<evidence type="ECO:0000256" key="4">
    <source>
        <dbReference type="ARBA" id="ARBA00022737"/>
    </source>
</evidence>
<keyword evidence="7" id="KW-0129">CBS domain</keyword>
<dbReference type="PROSITE" id="PS51846">
    <property type="entry name" value="CNNM"/>
    <property type="match status" value="1"/>
</dbReference>
<dbReference type="CDD" id="cd04590">
    <property type="entry name" value="CBS_pair_CorC_HlyC_assoc"/>
    <property type="match status" value="1"/>
</dbReference>
<dbReference type="PROSITE" id="PS51371">
    <property type="entry name" value="CBS"/>
    <property type="match status" value="2"/>
</dbReference>
<dbReference type="Proteomes" id="UP000462152">
    <property type="component" value="Unassembled WGS sequence"/>
</dbReference>
<evidence type="ECO:0000256" key="3">
    <source>
        <dbReference type="ARBA" id="ARBA00022692"/>
    </source>
</evidence>
<dbReference type="Pfam" id="PF01595">
    <property type="entry name" value="CNNM"/>
    <property type="match status" value="1"/>
</dbReference>
<dbReference type="InterPro" id="IPR044751">
    <property type="entry name" value="Ion_transp-like_CBS"/>
</dbReference>
<dbReference type="InterPro" id="IPR000644">
    <property type="entry name" value="CBS_dom"/>
</dbReference>
<evidence type="ECO:0000256" key="1">
    <source>
        <dbReference type="ARBA" id="ARBA00004651"/>
    </source>
</evidence>
<protein>
    <submittedName>
        <fullName evidence="13">DUF21 domain-containing protein</fullName>
    </submittedName>
</protein>
<feature type="domain" description="CBS" evidence="11">
    <location>
        <begin position="282"/>
        <end position="341"/>
    </location>
</feature>
<feature type="domain" description="CBS" evidence="11">
    <location>
        <begin position="220"/>
        <end position="280"/>
    </location>
</feature>
<keyword evidence="4" id="KW-0677">Repeat</keyword>
<feature type="transmembrane region" description="Helical" evidence="10">
    <location>
        <begin position="139"/>
        <end position="161"/>
    </location>
</feature>
<dbReference type="PANTHER" id="PTHR43099:SF5">
    <property type="entry name" value="HLYC_CORC FAMILY TRANSPORTER"/>
    <property type="match status" value="1"/>
</dbReference>
<dbReference type="RefSeq" id="WP_129314140.1">
    <property type="nucleotide sequence ID" value="NZ_NOIQ01000001.1"/>
</dbReference>
<evidence type="ECO:0000256" key="7">
    <source>
        <dbReference type="PROSITE-ProRule" id="PRU00703"/>
    </source>
</evidence>
<keyword evidence="3 8" id="KW-0812">Transmembrane</keyword>
<dbReference type="AlphaFoldDB" id="A0A7K1LG56"/>
<evidence type="ECO:0000256" key="10">
    <source>
        <dbReference type="SAM" id="Phobius"/>
    </source>
</evidence>
<feature type="transmembrane region" description="Helical" evidence="10">
    <location>
        <begin position="99"/>
        <end position="119"/>
    </location>
</feature>
<dbReference type="InterPro" id="IPR051676">
    <property type="entry name" value="UPF0053_domain"/>
</dbReference>
<dbReference type="SUPFAM" id="SSF54631">
    <property type="entry name" value="CBS-domain pair"/>
    <property type="match status" value="1"/>
</dbReference>